<keyword evidence="1" id="KW-0812">Transmembrane</keyword>
<accession>A0A4U6UZA4</accession>
<feature type="transmembrane region" description="Helical" evidence="1">
    <location>
        <begin position="29"/>
        <end position="50"/>
    </location>
</feature>
<dbReference type="Gramene" id="TKW20744">
    <property type="protein sequence ID" value="TKW20744"/>
    <property type="gene ID" value="SEVIR_4G109000v2"/>
</dbReference>
<evidence type="ECO:0000256" key="1">
    <source>
        <dbReference type="SAM" id="Phobius"/>
    </source>
</evidence>
<keyword evidence="1" id="KW-1133">Transmembrane helix</keyword>
<keyword evidence="1" id="KW-0472">Membrane</keyword>
<dbReference type="Proteomes" id="UP000298652">
    <property type="component" value="Chromosome 4"/>
</dbReference>
<organism evidence="2 3">
    <name type="scientific">Setaria viridis</name>
    <name type="common">Green bristlegrass</name>
    <name type="synonym">Setaria italica subsp. viridis</name>
    <dbReference type="NCBI Taxonomy" id="4556"/>
    <lineage>
        <taxon>Eukaryota</taxon>
        <taxon>Viridiplantae</taxon>
        <taxon>Streptophyta</taxon>
        <taxon>Embryophyta</taxon>
        <taxon>Tracheophyta</taxon>
        <taxon>Spermatophyta</taxon>
        <taxon>Magnoliopsida</taxon>
        <taxon>Liliopsida</taxon>
        <taxon>Poales</taxon>
        <taxon>Poaceae</taxon>
        <taxon>PACMAD clade</taxon>
        <taxon>Panicoideae</taxon>
        <taxon>Panicodae</taxon>
        <taxon>Paniceae</taxon>
        <taxon>Cenchrinae</taxon>
        <taxon>Setaria</taxon>
    </lineage>
</organism>
<dbReference type="AlphaFoldDB" id="A0A4U6UZA4"/>
<gene>
    <name evidence="2" type="ORF">SEVIR_4G109000v2</name>
</gene>
<proteinExistence type="predicted"/>
<keyword evidence="3" id="KW-1185">Reference proteome</keyword>
<reference evidence="2" key="1">
    <citation type="submission" date="2019-03" db="EMBL/GenBank/DDBJ databases">
        <title>WGS assembly of Setaria viridis.</title>
        <authorList>
            <person name="Huang P."/>
            <person name="Jenkins J."/>
            <person name="Grimwood J."/>
            <person name="Barry K."/>
            <person name="Healey A."/>
            <person name="Mamidi S."/>
            <person name="Sreedasyam A."/>
            <person name="Shu S."/>
            <person name="Feldman M."/>
            <person name="Wu J."/>
            <person name="Yu Y."/>
            <person name="Chen C."/>
            <person name="Johnson J."/>
            <person name="Rokhsar D."/>
            <person name="Baxter I."/>
            <person name="Schmutz J."/>
            <person name="Brutnell T."/>
            <person name="Kellogg E."/>
        </authorList>
    </citation>
    <scope>NUCLEOTIDE SEQUENCE [LARGE SCALE GENOMIC DNA]</scope>
</reference>
<sequence length="103" mass="10991">MTATPRTGRGLGKGETLRGGSGIGGESCFSFVTFCFPAFLVFLLPLPVGFASGTPERFGTCMDERARLIYNARIVLVTRNSNRSATFVSLGTTAIVRNAIIEP</sequence>
<name>A0A4U6UZA4_SETVI</name>
<dbReference type="EMBL" id="CM016555">
    <property type="protein sequence ID" value="TKW20744.1"/>
    <property type="molecule type" value="Genomic_DNA"/>
</dbReference>
<evidence type="ECO:0000313" key="2">
    <source>
        <dbReference type="EMBL" id="TKW20744.1"/>
    </source>
</evidence>
<protein>
    <submittedName>
        <fullName evidence="2">Uncharacterized protein</fullName>
    </submittedName>
</protein>
<evidence type="ECO:0000313" key="3">
    <source>
        <dbReference type="Proteomes" id="UP000298652"/>
    </source>
</evidence>